<reference evidence="2 3" key="1">
    <citation type="journal article" date="2022" name="Allergy">
        <title>Genome assembly and annotation of Periplaneta americana reveal a comprehensive cockroach allergen profile.</title>
        <authorList>
            <person name="Wang L."/>
            <person name="Xiong Q."/>
            <person name="Saelim N."/>
            <person name="Wang L."/>
            <person name="Nong W."/>
            <person name="Wan A.T."/>
            <person name="Shi M."/>
            <person name="Liu X."/>
            <person name="Cao Q."/>
            <person name="Hui J.H.L."/>
            <person name="Sookrung N."/>
            <person name="Leung T.F."/>
            <person name="Tungtrongchitr A."/>
            <person name="Tsui S.K.W."/>
        </authorList>
    </citation>
    <scope>NUCLEOTIDE SEQUENCE [LARGE SCALE GENOMIC DNA]</scope>
    <source>
        <strain evidence="2">PWHHKU_190912</strain>
    </source>
</reference>
<organism evidence="2 3">
    <name type="scientific">Periplaneta americana</name>
    <name type="common">American cockroach</name>
    <name type="synonym">Blatta americana</name>
    <dbReference type="NCBI Taxonomy" id="6978"/>
    <lineage>
        <taxon>Eukaryota</taxon>
        <taxon>Metazoa</taxon>
        <taxon>Ecdysozoa</taxon>
        <taxon>Arthropoda</taxon>
        <taxon>Hexapoda</taxon>
        <taxon>Insecta</taxon>
        <taxon>Pterygota</taxon>
        <taxon>Neoptera</taxon>
        <taxon>Polyneoptera</taxon>
        <taxon>Dictyoptera</taxon>
        <taxon>Blattodea</taxon>
        <taxon>Blattoidea</taxon>
        <taxon>Blattidae</taxon>
        <taxon>Blattinae</taxon>
        <taxon>Periplaneta</taxon>
    </lineage>
</organism>
<dbReference type="Proteomes" id="UP001148838">
    <property type="component" value="Unassembled WGS sequence"/>
</dbReference>
<keyword evidence="1" id="KW-0812">Transmembrane</keyword>
<proteinExistence type="predicted"/>
<keyword evidence="1" id="KW-0472">Membrane</keyword>
<evidence type="ECO:0000313" key="2">
    <source>
        <dbReference type="EMBL" id="KAJ4443134.1"/>
    </source>
</evidence>
<feature type="transmembrane region" description="Helical" evidence="1">
    <location>
        <begin position="62"/>
        <end position="82"/>
    </location>
</feature>
<keyword evidence="3" id="KW-1185">Reference proteome</keyword>
<accession>A0ABQ8TAZ5</accession>
<name>A0ABQ8TAZ5_PERAM</name>
<protein>
    <submittedName>
        <fullName evidence="2">Uncharacterized protein</fullName>
    </submittedName>
</protein>
<dbReference type="EMBL" id="JAJSOF020000013">
    <property type="protein sequence ID" value="KAJ4443134.1"/>
    <property type="molecule type" value="Genomic_DNA"/>
</dbReference>
<evidence type="ECO:0000313" key="3">
    <source>
        <dbReference type="Proteomes" id="UP001148838"/>
    </source>
</evidence>
<sequence length="146" mass="15874">MAGLCEGGNEPSGSLKALCKERSIIAIEPMAEVSFHAYLEVERSEAFDLRPTSRQAWNETSAIGLIAIILFTFSAGNLYIVSDIMERSIGSRFLESVNCGVTAHEEPVPGSILLASRQTVAPVQVKTVKRIGPRQLQEGKRSPCIQ</sequence>
<comment type="caution">
    <text evidence="2">The sequence shown here is derived from an EMBL/GenBank/DDBJ whole genome shotgun (WGS) entry which is preliminary data.</text>
</comment>
<keyword evidence="1" id="KW-1133">Transmembrane helix</keyword>
<gene>
    <name evidence="2" type="ORF">ANN_04784</name>
</gene>
<evidence type="ECO:0000256" key="1">
    <source>
        <dbReference type="SAM" id="Phobius"/>
    </source>
</evidence>